<evidence type="ECO:0000313" key="1">
    <source>
        <dbReference type="EMBL" id="NYF51843.1"/>
    </source>
</evidence>
<dbReference type="AlphaFoldDB" id="A0A7Y9NM23"/>
<gene>
    <name evidence="1" type="ORF">HDF12_002208</name>
</gene>
<proteinExistence type="predicted"/>
<dbReference type="Proteomes" id="UP000534186">
    <property type="component" value="Unassembled WGS sequence"/>
</dbReference>
<accession>A0A7Y9NM23</accession>
<organism evidence="1 2">
    <name type="scientific">Tunturiibacter lichenicola</name>
    <dbReference type="NCBI Taxonomy" id="2051959"/>
    <lineage>
        <taxon>Bacteria</taxon>
        <taxon>Pseudomonadati</taxon>
        <taxon>Acidobacteriota</taxon>
        <taxon>Terriglobia</taxon>
        <taxon>Terriglobales</taxon>
        <taxon>Acidobacteriaceae</taxon>
        <taxon>Tunturiibacter</taxon>
    </lineage>
</organism>
<dbReference type="EMBL" id="JACCCV010000001">
    <property type="protein sequence ID" value="NYF51843.1"/>
    <property type="molecule type" value="Genomic_DNA"/>
</dbReference>
<comment type="caution">
    <text evidence="1">The sequence shown here is derived from an EMBL/GenBank/DDBJ whole genome shotgun (WGS) entry which is preliminary data.</text>
</comment>
<reference evidence="1 2" key="1">
    <citation type="submission" date="2020-07" db="EMBL/GenBank/DDBJ databases">
        <title>Genomic Encyclopedia of Type Strains, Phase IV (KMG-V): Genome sequencing to study the core and pangenomes of soil and plant-associated prokaryotes.</title>
        <authorList>
            <person name="Whitman W."/>
        </authorList>
    </citation>
    <scope>NUCLEOTIDE SEQUENCE [LARGE SCALE GENOMIC DNA]</scope>
    <source>
        <strain evidence="1 2">M8UP30</strain>
    </source>
</reference>
<sequence length="31" mass="3504">MTSPTLAMPTDIKLHPFRLSLPSLEGVKMEY</sequence>
<protein>
    <submittedName>
        <fullName evidence="1">Uncharacterized protein</fullName>
    </submittedName>
</protein>
<evidence type="ECO:0000313" key="2">
    <source>
        <dbReference type="Proteomes" id="UP000534186"/>
    </source>
</evidence>
<name>A0A7Y9NM23_9BACT</name>